<evidence type="ECO:0000313" key="2">
    <source>
        <dbReference type="EMBL" id="VTN12501.1"/>
    </source>
</evidence>
<dbReference type="PANTHER" id="PTHR13696">
    <property type="entry name" value="P-LOOP CONTAINING NUCLEOSIDE TRIPHOSPHATE HYDROLASE"/>
    <property type="match status" value="1"/>
</dbReference>
<accession>A0A4U9D4H1</accession>
<dbReference type="Gene3D" id="3.40.50.300">
    <property type="entry name" value="P-loop containing nucleotide triphosphate hydrolases"/>
    <property type="match status" value="1"/>
</dbReference>
<gene>
    <name evidence="2" type="ORF">NCTC9185_04480</name>
</gene>
<dbReference type="AlphaFoldDB" id="A0A4U9D4H1"/>
<evidence type="ECO:0000259" key="1">
    <source>
        <dbReference type="Pfam" id="PF01656"/>
    </source>
</evidence>
<dbReference type="Proteomes" id="UP000339249">
    <property type="component" value="Unassembled WGS sequence"/>
</dbReference>
<dbReference type="InterPro" id="IPR027417">
    <property type="entry name" value="P-loop_NTPase"/>
</dbReference>
<organism evidence="2 3">
    <name type="scientific">Raoultella terrigena</name>
    <name type="common">Klebsiella terrigena</name>
    <dbReference type="NCBI Taxonomy" id="577"/>
    <lineage>
        <taxon>Bacteria</taxon>
        <taxon>Pseudomonadati</taxon>
        <taxon>Pseudomonadota</taxon>
        <taxon>Gammaproteobacteria</taxon>
        <taxon>Enterobacterales</taxon>
        <taxon>Enterobacteriaceae</taxon>
        <taxon>Klebsiella/Raoultella group</taxon>
        <taxon>Raoultella</taxon>
    </lineage>
</organism>
<dbReference type="InterPro" id="IPR050678">
    <property type="entry name" value="DNA_Partitioning_ATPase"/>
</dbReference>
<name>A0A4U9D4H1_RAOTE</name>
<feature type="domain" description="CobQ/CobB/MinD/ParA nucleotide binding" evidence="1">
    <location>
        <begin position="4"/>
        <end position="37"/>
    </location>
</feature>
<protein>
    <submittedName>
        <fullName evidence="2">Antiporter inner membrane protein</fullName>
    </submittedName>
</protein>
<dbReference type="Pfam" id="PF01656">
    <property type="entry name" value="CbiA"/>
    <property type="match status" value="1"/>
</dbReference>
<dbReference type="EMBL" id="CABDVU010000001">
    <property type="protein sequence ID" value="VTN12501.1"/>
    <property type="molecule type" value="Genomic_DNA"/>
</dbReference>
<dbReference type="InterPro" id="IPR002586">
    <property type="entry name" value="CobQ/CobB/MinD/ParA_Nub-bd_dom"/>
</dbReference>
<evidence type="ECO:0000313" key="3">
    <source>
        <dbReference type="Proteomes" id="UP000339249"/>
    </source>
</evidence>
<reference evidence="2 3" key="1">
    <citation type="submission" date="2019-04" db="EMBL/GenBank/DDBJ databases">
        <authorList>
            <consortium name="Pathogen Informatics"/>
        </authorList>
    </citation>
    <scope>NUCLEOTIDE SEQUENCE [LARGE SCALE GENOMIC DNA]</scope>
    <source>
        <strain evidence="2 3">NCTC9185</strain>
    </source>
</reference>
<dbReference type="CDD" id="cd02042">
    <property type="entry name" value="ParAB_family"/>
    <property type="match status" value="1"/>
</dbReference>
<dbReference type="SUPFAM" id="SSF52540">
    <property type="entry name" value="P-loop containing nucleoside triphosphate hydrolases"/>
    <property type="match status" value="1"/>
</dbReference>
<dbReference type="PANTHER" id="PTHR13696:SF99">
    <property type="entry name" value="COBYRINIC ACID AC-DIAMIDE SYNTHASE"/>
    <property type="match status" value="1"/>
</dbReference>
<sequence length="38" mass="3838">MPLICVCSPKGGVGKTTLAANLAYSLARAGSKVLALDF</sequence>
<proteinExistence type="predicted"/>